<proteinExistence type="inferred from homology"/>
<evidence type="ECO:0000256" key="4">
    <source>
        <dbReference type="SAM" id="MobiDB-lite"/>
    </source>
</evidence>
<dbReference type="EMBL" id="MCOG01000240">
    <property type="protein sequence ID" value="ORY22921.1"/>
    <property type="molecule type" value="Genomic_DNA"/>
</dbReference>
<dbReference type="PROSITE" id="PS01031">
    <property type="entry name" value="SHSP"/>
    <property type="match status" value="1"/>
</dbReference>
<keyword evidence="1" id="KW-0346">Stress response</keyword>
<comment type="similarity">
    <text evidence="2 3">Belongs to the small heat shock protein (HSP20) family.</text>
</comment>
<dbReference type="OrthoDB" id="1431247at2759"/>
<protein>
    <submittedName>
        <fullName evidence="6">HSP20-like chaperone</fullName>
    </submittedName>
</protein>
<dbReference type="PANTHER" id="PTHR11527">
    <property type="entry name" value="HEAT-SHOCK PROTEIN 20 FAMILY MEMBER"/>
    <property type="match status" value="1"/>
</dbReference>
<sequence length="285" mass="32844">MPLFLRENPFFESTHSLLSNNKGMKDFNEDYILHSLIPSSFGFGHGHGHGHGHSTTAISRPHFLYRHHRFSPYKTLEKQLCKELLHNHDVFKLVDFSPKINVSEDDDHYYIHADLPGMTKDQVKMEISPEDYLFILSGERKSVVKEGRPKVEEKEEKVKVEKDQIGKDSKVKVKETEKKSKSKNKGKGKDKNKNKNKNRNEITTNDTATASASTSTSTVHTTDNSTKKFSLMECHYGKFKRSFTLPKNVDLDHITAKMENGELDVTFNKLEFDSKKHQHRTIQIQ</sequence>
<evidence type="ECO:0000313" key="6">
    <source>
        <dbReference type="EMBL" id="ORY22921.1"/>
    </source>
</evidence>
<feature type="compositionally biased region" description="Low complexity" evidence="4">
    <location>
        <begin position="203"/>
        <end position="224"/>
    </location>
</feature>
<dbReference type="SUPFAM" id="SSF49764">
    <property type="entry name" value="HSP20-like chaperones"/>
    <property type="match status" value="1"/>
</dbReference>
<accession>A0A1Y2AK44</accession>
<dbReference type="InterPro" id="IPR008978">
    <property type="entry name" value="HSP20-like_chaperone"/>
</dbReference>
<name>A0A1Y2AK44_9FUNG</name>
<evidence type="ECO:0000313" key="7">
    <source>
        <dbReference type="Proteomes" id="UP000193920"/>
    </source>
</evidence>
<feature type="compositionally biased region" description="Basic and acidic residues" evidence="4">
    <location>
        <begin position="144"/>
        <end position="179"/>
    </location>
</feature>
<feature type="region of interest" description="Disordered" evidence="4">
    <location>
        <begin position="144"/>
        <end position="224"/>
    </location>
</feature>
<dbReference type="InterPro" id="IPR031107">
    <property type="entry name" value="Small_HSP"/>
</dbReference>
<dbReference type="AlphaFoldDB" id="A0A1Y2AK44"/>
<dbReference type="Pfam" id="PF00011">
    <property type="entry name" value="HSP20"/>
    <property type="match status" value="1"/>
</dbReference>
<evidence type="ECO:0000256" key="2">
    <source>
        <dbReference type="PROSITE-ProRule" id="PRU00285"/>
    </source>
</evidence>
<dbReference type="Proteomes" id="UP000193920">
    <property type="component" value="Unassembled WGS sequence"/>
</dbReference>
<evidence type="ECO:0000259" key="5">
    <source>
        <dbReference type="PROSITE" id="PS01031"/>
    </source>
</evidence>
<evidence type="ECO:0000256" key="3">
    <source>
        <dbReference type="RuleBase" id="RU003616"/>
    </source>
</evidence>
<evidence type="ECO:0000256" key="1">
    <source>
        <dbReference type="ARBA" id="ARBA00023016"/>
    </source>
</evidence>
<dbReference type="InterPro" id="IPR002068">
    <property type="entry name" value="A-crystallin/Hsp20_dom"/>
</dbReference>
<feature type="domain" description="SHSP" evidence="5">
    <location>
        <begin position="91"/>
        <end position="285"/>
    </location>
</feature>
<organism evidence="6 7">
    <name type="scientific">Neocallimastix californiae</name>
    <dbReference type="NCBI Taxonomy" id="1754190"/>
    <lineage>
        <taxon>Eukaryota</taxon>
        <taxon>Fungi</taxon>
        <taxon>Fungi incertae sedis</taxon>
        <taxon>Chytridiomycota</taxon>
        <taxon>Chytridiomycota incertae sedis</taxon>
        <taxon>Neocallimastigomycetes</taxon>
        <taxon>Neocallimastigales</taxon>
        <taxon>Neocallimastigaceae</taxon>
        <taxon>Neocallimastix</taxon>
    </lineage>
</organism>
<comment type="caution">
    <text evidence="6">The sequence shown here is derived from an EMBL/GenBank/DDBJ whole genome shotgun (WGS) entry which is preliminary data.</text>
</comment>
<keyword evidence="7" id="KW-1185">Reference proteome</keyword>
<dbReference type="CDD" id="cd06464">
    <property type="entry name" value="ACD_sHsps-like"/>
    <property type="match status" value="1"/>
</dbReference>
<reference evidence="6 7" key="1">
    <citation type="submission" date="2016-08" db="EMBL/GenBank/DDBJ databases">
        <title>A Parts List for Fungal Cellulosomes Revealed by Comparative Genomics.</title>
        <authorList>
            <consortium name="DOE Joint Genome Institute"/>
            <person name="Haitjema C.H."/>
            <person name="Gilmore S.P."/>
            <person name="Henske J.K."/>
            <person name="Solomon K.V."/>
            <person name="De Groot R."/>
            <person name="Kuo A."/>
            <person name="Mondo S.J."/>
            <person name="Salamov A.A."/>
            <person name="Labutti K."/>
            <person name="Zhao Z."/>
            <person name="Chiniquy J."/>
            <person name="Barry K."/>
            <person name="Brewer H.M."/>
            <person name="Purvine S.O."/>
            <person name="Wright A.T."/>
            <person name="Boxma B."/>
            <person name="Van Alen T."/>
            <person name="Hackstein J.H."/>
            <person name="Baker S.E."/>
            <person name="Grigoriev I.V."/>
            <person name="O'Malley M.A."/>
        </authorList>
    </citation>
    <scope>NUCLEOTIDE SEQUENCE [LARGE SCALE GENOMIC DNA]</scope>
    <source>
        <strain evidence="6 7">G1</strain>
    </source>
</reference>
<gene>
    <name evidence="6" type="ORF">LY90DRAFT_706966</name>
</gene>
<dbReference type="Gene3D" id="2.60.40.790">
    <property type="match status" value="1"/>
</dbReference>